<dbReference type="SUPFAM" id="SSF57716">
    <property type="entry name" value="Glucocorticoid receptor-like (DNA-binding domain)"/>
    <property type="match status" value="1"/>
</dbReference>
<dbReference type="InterPro" id="IPR018271">
    <property type="entry name" value="Ribosomal_uS14_CS"/>
</dbReference>
<evidence type="ECO:0000256" key="4">
    <source>
        <dbReference type="ARBA" id="ARBA00035167"/>
    </source>
</evidence>
<dbReference type="GO" id="GO:0005737">
    <property type="term" value="C:cytoplasm"/>
    <property type="evidence" value="ECO:0007669"/>
    <property type="project" value="UniProtKB-ARBA"/>
</dbReference>
<evidence type="ECO:0000313" key="6">
    <source>
        <dbReference type="EMBL" id="QSF25269.1"/>
    </source>
</evidence>
<dbReference type="NCBIfam" id="NF006477">
    <property type="entry name" value="PRK08881.1"/>
    <property type="match status" value="1"/>
</dbReference>
<keyword evidence="3" id="KW-0687">Ribonucleoprotein</keyword>
<dbReference type="Proteomes" id="UP000663075">
    <property type="component" value="Chromosome"/>
</dbReference>
<gene>
    <name evidence="6" type="ORF">CU086_00250</name>
</gene>
<dbReference type="GO" id="GO:0015935">
    <property type="term" value="C:small ribosomal subunit"/>
    <property type="evidence" value="ECO:0007669"/>
    <property type="project" value="TreeGrafter"/>
</dbReference>
<name>A0A974WKJ0_9PROT</name>
<keyword evidence="7" id="KW-1185">Reference proteome</keyword>
<organism evidence="6 7">
    <name type="scientific">Candidatus Nasuia deltocephalincola</name>
    <dbReference type="NCBI Taxonomy" id="1160784"/>
    <lineage>
        <taxon>Bacteria</taxon>
        <taxon>Pseudomonadati</taxon>
        <taxon>Pseudomonadota</taxon>
        <taxon>Betaproteobacteria</taxon>
        <taxon>Candidatus Nasuia</taxon>
    </lineage>
</organism>
<evidence type="ECO:0000256" key="3">
    <source>
        <dbReference type="ARBA" id="ARBA00023274"/>
    </source>
</evidence>
<protein>
    <recommendedName>
        <fullName evidence="4">Small ribosomal subunit protein uS14</fullName>
    </recommendedName>
</protein>
<dbReference type="Gene3D" id="4.10.830.10">
    <property type="entry name" value="30s Ribosomal Protein S14, Chain N"/>
    <property type="match status" value="1"/>
</dbReference>
<comment type="function">
    <text evidence="1">Binds 16S rRNA, required for the assembly of 30S particles and may also be responsible for determining the conformation of the 16S rRNA at the A site.</text>
</comment>
<dbReference type="InterPro" id="IPR043140">
    <property type="entry name" value="Ribosomal_uS14_sf"/>
</dbReference>
<sequence length="58" mass="6702">MLYSIQKLPKNSSPTRIKNRCCLTGRPRGVFRMFGLSRIIVRKFSSKGYIPGLLKNSW</sequence>
<dbReference type="EMBL" id="CP024850">
    <property type="protein sequence ID" value="QSF25269.1"/>
    <property type="molecule type" value="Genomic_DNA"/>
</dbReference>
<dbReference type="PANTHER" id="PTHR19836">
    <property type="entry name" value="30S RIBOSOMAL PROTEIN S14"/>
    <property type="match status" value="1"/>
</dbReference>
<evidence type="ECO:0000313" key="7">
    <source>
        <dbReference type="Proteomes" id="UP000663075"/>
    </source>
</evidence>
<dbReference type="PANTHER" id="PTHR19836:SF19">
    <property type="entry name" value="SMALL RIBOSOMAL SUBUNIT PROTEIN US14M"/>
    <property type="match status" value="1"/>
</dbReference>
<evidence type="ECO:0000256" key="2">
    <source>
        <dbReference type="ARBA" id="ARBA00022980"/>
    </source>
</evidence>
<evidence type="ECO:0000256" key="5">
    <source>
        <dbReference type="ARBA" id="ARBA00047110"/>
    </source>
</evidence>
<proteinExistence type="predicted"/>
<dbReference type="GO" id="GO:0006412">
    <property type="term" value="P:translation"/>
    <property type="evidence" value="ECO:0007669"/>
    <property type="project" value="InterPro"/>
</dbReference>
<dbReference type="PROSITE" id="PS00527">
    <property type="entry name" value="RIBOSOMAL_S14"/>
    <property type="match status" value="1"/>
</dbReference>
<dbReference type="InterPro" id="IPR001209">
    <property type="entry name" value="Ribosomal_uS14"/>
</dbReference>
<dbReference type="AlphaFoldDB" id="A0A974WKJ0"/>
<evidence type="ECO:0000256" key="1">
    <source>
        <dbReference type="ARBA" id="ARBA00003686"/>
    </source>
</evidence>
<comment type="subunit">
    <text evidence="5">Part of the 30S ribosomal subunit. Contacts proteins S3 and S10.</text>
</comment>
<reference evidence="6" key="1">
    <citation type="submission" date="2017-11" db="EMBL/GenBank/DDBJ databases">
        <authorList>
            <person name="Jian Z."/>
        </authorList>
    </citation>
    <scope>NUCLEOTIDE SEQUENCE</scope>
    <source>
        <strain evidence="6">YC</strain>
    </source>
</reference>
<dbReference type="GO" id="GO:0003735">
    <property type="term" value="F:structural constituent of ribosome"/>
    <property type="evidence" value="ECO:0007669"/>
    <property type="project" value="InterPro"/>
</dbReference>
<dbReference type="Pfam" id="PF00253">
    <property type="entry name" value="Ribosomal_S14"/>
    <property type="match status" value="1"/>
</dbReference>
<keyword evidence="2 6" id="KW-0689">Ribosomal protein</keyword>
<accession>A0A974WKJ0</accession>